<dbReference type="SUPFAM" id="SSF55186">
    <property type="entry name" value="ThrRS/AlaRS common domain"/>
    <property type="match status" value="1"/>
</dbReference>
<dbReference type="AlphaFoldDB" id="A0A382PXC5"/>
<evidence type="ECO:0000256" key="4">
    <source>
        <dbReference type="ARBA" id="ARBA00022741"/>
    </source>
</evidence>
<dbReference type="SUPFAM" id="SSF81271">
    <property type="entry name" value="TGS-like"/>
    <property type="match status" value="1"/>
</dbReference>
<evidence type="ECO:0000256" key="1">
    <source>
        <dbReference type="ARBA" id="ARBA00008226"/>
    </source>
</evidence>
<evidence type="ECO:0000256" key="3">
    <source>
        <dbReference type="ARBA" id="ARBA00022598"/>
    </source>
</evidence>
<name>A0A382PXC5_9ZZZZ</name>
<dbReference type="EC" id="6.1.1.3" evidence="2"/>
<dbReference type="Pfam" id="PF02824">
    <property type="entry name" value="TGS"/>
    <property type="match status" value="1"/>
</dbReference>
<keyword evidence="6" id="KW-0648">Protein biosynthesis</keyword>
<evidence type="ECO:0000256" key="5">
    <source>
        <dbReference type="ARBA" id="ARBA00022840"/>
    </source>
</evidence>
<evidence type="ECO:0000256" key="9">
    <source>
        <dbReference type="ARBA" id="ARBA00049515"/>
    </source>
</evidence>
<sequence length="242" mass="26727">MSEVRVTLPDGLVLEMEEGCTIRDVAVAIGPGLAKAAVAGQLDGVTLGLTSVVTDGASVRILTDRDPESLDVLRHSAAHVLATAVRGVNPEAGIGFGPAIEDGFYYDFEVRQPFTPEDLDLFEKQMNQVIEENHDFVCKIVTKEEARNLFSDDALKLERLEEFSDGDVITVFQNGPFLDLCKGPHLCSTGQLKHFKLLSAAGAYWRGDENRQMLQRIYGTAFFTKSRLEEHLDNLAEAKKRE</sequence>
<dbReference type="InterPro" id="IPR012676">
    <property type="entry name" value="TGS-like"/>
</dbReference>
<dbReference type="InterPro" id="IPR004095">
    <property type="entry name" value="TGS"/>
</dbReference>
<comment type="catalytic activity">
    <reaction evidence="9">
        <text>tRNA(Thr) + L-threonine + ATP = L-threonyl-tRNA(Thr) + AMP + diphosphate + H(+)</text>
        <dbReference type="Rhea" id="RHEA:24624"/>
        <dbReference type="Rhea" id="RHEA-COMP:9670"/>
        <dbReference type="Rhea" id="RHEA-COMP:9704"/>
        <dbReference type="ChEBI" id="CHEBI:15378"/>
        <dbReference type="ChEBI" id="CHEBI:30616"/>
        <dbReference type="ChEBI" id="CHEBI:33019"/>
        <dbReference type="ChEBI" id="CHEBI:57926"/>
        <dbReference type="ChEBI" id="CHEBI:78442"/>
        <dbReference type="ChEBI" id="CHEBI:78534"/>
        <dbReference type="ChEBI" id="CHEBI:456215"/>
        <dbReference type="EC" id="6.1.1.3"/>
    </reaction>
</comment>
<protein>
    <recommendedName>
        <fullName evidence="2">threonine--tRNA ligase</fullName>
        <ecNumber evidence="2">6.1.1.3</ecNumber>
    </recommendedName>
    <alternativeName>
        <fullName evidence="8">Threonyl-tRNA synthetase</fullName>
    </alternativeName>
</protein>
<dbReference type="Gene3D" id="3.30.980.10">
    <property type="entry name" value="Threonyl-trna Synthetase, Chain A, domain 2"/>
    <property type="match status" value="1"/>
</dbReference>
<dbReference type="CDD" id="cd01667">
    <property type="entry name" value="TGS_ThrRS"/>
    <property type="match status" value="1"/>
</dbReference>
<dbReference type="PROSITE" id="PS51880">
    <property type="entry name" value="TGS"/>
    <property type="match status" value="1"/>
</dbReference>
<dbReference type="EMBL" id="UINC01110477">
    <property type="protein sequence ID" value="SVC78009.1"/>
    <property type="molecule type" value="Genomic_DNA"/>
</dbReference>
<dbReference type="InterPro" id="IPR012947">
    <property type="entry name" value="tRNA_SAD"/>
</dbReference>
<evidence type="ECO:0000256" key="7">
    <source>
        <dbReference type="ARBA" id="ARBA00023146"/>
    </source>
</evidence>
<reference evidence="11" key="1">
    <citation type="submission" date="2018-05" db="EMBL/GenBank/DDBJ databases">
        <authorList>
            <person name="Lanie J.A."/>
            <person name="Ng W.-L."/>
            <person name="Kazmierczak K.M."/>
            <person name="Andrzejewski T.M."/>
            <person name="Davidsen T.M."/>
            <person name="Wayne K.J."/>
            <person name="Tettelin H."/>
            <person name="Glass J.I."/>
            <person name="Rusch D."/>
            <person name="Podicherti R."/>
            <person name="Tsui H.-C.T."/>
            <person name="Winkler M.E."/>
        </authorList>
    </citation>
    <scope>NUCLEOTIDE SEQUENCE</scope>
</reference>
<comment type="similarity">
    <text evidence="1">Belongs to the class-II aminoacyl-tRNA synthetase family.</text>
</comment>
<evidence type="ECO:0000256" key="6">
    <source>
        <dbReference type="ARBA" id="ARBA00022917"/>
    </source>
</evidence>
<dbReference type="GO" id="GO:0004829">
    <property type="term" value="F:threonine-tRNA ligase activity"/>
    <property type="evidence" value="ECO:0007669"/>
    <property type="project" value="UniProtKB-EC"/>
</dbReference>
<keyword evidence="7" id="KW-0030">Aminoacyl-tRNA synthetase</keyword>
<accession>A0A382PXC5</accession>
<dbReference type="GO" id="GO:0006435">
    <property type="term" value="P:threonyl-tRNA aminoacylation"/>
    <property type="evidence" value="ECO:0007669"/>
    <property type="project" value="TreeGrafter"/>
</dbReference>
<dbReference type="PANTHER" id="PTHR11451:SF44">
    <property type="entry name" value="THREONINE--TRNA LIGASE, CHLOROPLASTIC_MITOCHONDRIAL 2"/>
    <property type="match status" value="1"/>
</dbReference>
<evidence type="ECO:0000313" key="11">
    <source>
        <dbReference type="EMBL" id="SVC78009.1"/>
    </source>
</evidence>
<feature type="domain" description="TGS" evidence="10">
    <location>
        <begin position="1"/>
        <end position="63"/>
    </location>
</feature>
<dbReference type="SMART" id="SM00863">
    <property type="entry name" value="tRNA_SAD"/>
    <property type="match status" value="1"/>
</dbReference>
<dbReference type="FunFam" id="3.30.980.10:FF:000005">
    <property type="entry name" value="Threonyl-tRNA synthetase, mitochondrial"/>
    <property type="match status" value="1"/>
</dbReference>
<proteinExistence type="inferred from homology"/>
<dbReference type="InterPro" id="IPR012675">
    <property type="entry name" value="Beta-grasp_dom_sf"/>
</dbReference>
<keyword evidence="4" id="KW-0547">Nucleotide-binding</keyword>
<dbReference type="Gene3D" id="3.30.54.20">
    <property type="match status" value="1"/>
</dbReference>
<dbReference type="InterPro" id="IPR018163">
    <property type="entry name" value="Thr/Ala-tRNA-synth_IIc_edit"/>
</dbReference>
<keyword evidence="3" id="KW-0436">Ligase</keyword>
<dbReference type="GO" id="GO:0005524">
    <property type="term" value="F:ATP binding"/>
    <property type="evidence" value="ECO:0007669"/>
    <property type="project" value="UniProtKB-KW"/>
</dbReference>
<evidence type="ECO:0000256" key="8">
    <source>
        <dbReference type="ARBA" id="ARBA00031900"/>
    </source>
</evidence>
<keyword evidence="5" id="KW-0067">ATP-binding</keyword>
<gene>
    <name evidence="11" type="ORF">METZ01_LOCUS330863</name>
</gene>
<dbReference type="PANTHER" id="PTHR11451">
    <property type="entry name" value="THREONINE-TRNA LIGASE"/>
    <property type="match status" value="1"/>
</dbReference>
<dbReference type="Gene3D" id="3.10.20.30">
    <property type="match status" value="1"/>
</dbReference>
<dbReference type="Pfam" id="PF07973">
    <property type="entry name" value="tRNA_SAD"/>
    <property type="match status" value="1"/>
</dbReference>
<evidence type="ECO:0000259" key="10">
    <source>
        <dbReference type="PROSITE" id="PS51880"/>
    </source>
</evidence>
<evidence type="ECO:0000256" key="2">
    <source>
        <dbReference type="ARBA" id="ARBA00013163"/>
    </source>
</evidence>
<organism evidence="11">
    <name type="scientific">marine metagenome</name>
    <dbReference type="NCBI Taxonomy" id="408172"/>
    <lineage>
        <taxon>unclassified sequences</taxon>
        <taxon>metagenomes</taxon>
        <taxon>ecological metagenomes</taxon>
    </lineage>
</organism>